<comment type="caution">
    <text evidence="1">The sequence shown here is derived from an EMBL/GenBank/DDBJ whole genome shotgun (WGS) entry which is preliminary data.</text>
</comment>
<accession>A0A853ZS73</accession>
<dbReference type="AlphaFoldDB" id="A0A853ZS73"/>
<dbReference type="EMBL" id="MPJD01000028">
    <property type="protein sequence ID" value="OKA19899.1"/>
    <property type="molecule type" value="Genomic_DNA"/>
</dbReference>
<dbReference type="Proteomes" id="UP000185990">
    <property type="component" value="Unassembled WGS sequence"/>
</dbReference>
<evidence type="ECO:0000313" key="1">
    <source>
        <dbReference type="EMBL" id="OKA19899.1"/>
    </source>
</evidence>
<protein>
    <submittedName>
        <fullName evidence="1">Uncharacterized protein</fullName>
    </submittedName>
</protein>
<evidence type="ECO:0000313" key="2">
    <source>
        <dbReference type="Proteomes" id="UP000185990"/>
    </source>
</evidence>
<gene>
    <name evidence="1" type="ORF">BOH74_17360</name>
</gene>
<name>A0A853ZS73_9PSED</name>
<organism evidence="1 2">
    <name type="scientific">Pseudomonas versuta</name>
    <dbReference type="NCBI Taxonomy" id="1788301"/>
    <lineage>
        <taxon>Bacteria</taxon>
        <taxon>Pseudomonadati</taxon>
        <taxon>Pseudomonadota</taxon>
        <taxon>Gammaproteobacteria</taxon>
        <taxon>Pseudomonadales</taxon>
        <taxon>Pseudomonadaceae</taxon>
        <taxon>Pseudomonas</taxon>
    </lineage>
</organism>
<proteinExistence type="predicted"/>
<reference evidence="1 2" key="1">
    <citation type="submission" date="2016-11" db="EMBL/GenBank/DDBJ databases">
        <title>Draft genome of Pseudomonas versuta A4R1.12.</title>
        <authorList>
            <person name="See-Too W.-S."/>
        </authorList>
    </citation>
    <scope>NUCLEOTIDE SEQUENCE [LARGE SCALE GENOMIC DNA]</scope>
    <source>
        <strain evidence="1 2">A4R1.12</strain>
    </source>
</reference>
<sequence length="169" mass="19114">MGELAHKWRQGHVRQAQVRPCQVGCLFQHIFQPLQERLPHGPIMLHRVLGITVGVFVAIQTGLEAGVVFFNQRPADPLPPMVRVMLIQRPVHDVQALFDHPAIATHQHWHRAFWRRCQQPGRFGLEADFHNRNRHAAVVQCHARPHGIGAAAEGIEQGHLTSTVLRPLP</sequence>